<evidence type="ECO:0000313" key="1">
    <source>
        <dbReference type="EMBL" id="UYV65925.1"/>
    </source>
</evidence>
<dbReference type="Proteomes" id="UP001235939">
    <property type="component" value="Chromosome 03"/>
</dbReference>
<protein>
    <submittedName>
        <fullName evidence="1">Uncharacterized protein</fullName>
    </submittedName>
</protein>
<gene>
    <name evidence="1" type="ORF">LAZ67_3005899</name>
</gene>
<sequence length="85" mass="9131">MEADAFAADSNMSTDAAPPYPWSGTLAEVYQPGIKAGLLAETRSLHVPRAAAADDRYVARTQRYIAAQLEASSVKADYPTFTSHV</sequence>
<keyword evidence="2" id="KW-1185">Reference proteome</keyword>
<organism evidence="1 2">
    <name type="scientific">Cordylochernes scorpioides</name>
    <dbReference type="NCBI Taxonomy" id="51811"/>
    <lineage>
        <taxon>Eukaryota</taxon>
        <taxon>Metazoa</taxon>
        <taxon>Ecdysozoa</taxon>
        <taxon>Arthropoda</taxon>
        <taxon>Chelicerata</taxon>
        <taxon>Arachnida</taxon>
        <taxon>Pseudoscorpiones</taxon>
        <taxon>Cheliferoidea</taxon>
        <taxon>Chernetidae</taxon>
        <taxon>Cordylochernes</taxon>
    </lineage>
</organism>
<reference evidence="1 2" key="1">
    <citation type="submission" date="2022-01" db="EMBL/GenBank/DDBJ databases">
        <title>A chromosomal length assembly of Cordylochernes scorpioides.</title>
        <authorList>
            <person name="Zeh D."/>
            <person name="Zeh J."/>
        </authorList>
    </citation>
    <scope>NUCLEOTIDE SEQUENCE [LARGE SCALE GENOMIC DNA]</scope>
    <source>
        <strain evidence="1">IN4F17</strain>
        <tissue evidence="1">Whole Body</tissue>
    </source>
</reference>
<proteinExistence type="predicted"/>
<accession>A0ABY6KFG3</accession>
<name>A0ABY6KFG3_9ARAC</name>
<dbReference type="EMBL" id="CP092865">
    <property type="protein sequence ID" value="UYV65925.1"/>
    <property type="molecule type" value="Genomic_DNA"/>
</dbReference>
<evidence type="ECO:0000313" key="2">
    <source>
        <dbReference type="Proteomes" id="UP001235939"/>
    </source>
</evidence>